<organism evidence="1 2">
    <name type="scientific">Lindgomyces ingoldianus</name>
    <dbReference type="NCBI Taxonomy" id="673940"/>
    <lineage>
        <taxon>Eukaryota</taxon>
        <taxon>Fungi</taxon>
        <taxon>Dikarya</taxon>
        <taxon>Ascomycota</taxon>
        <taxon>Pezizomycotina</taxon>
        <taxon>Dothideomycetes</taxon>
        <taxon>Pleosporomycetidae</taxon>
        <taxon>Pleosporales</taxon>
        <taxon>Lindgomycetaceae</taxon>
        <taxon>Lindgomyces</taxon>
    </lineage>
</organism>
<name>A0ACB6R0M7_9PLEO</name>
<proteinExistence type="predicted"/>
<dbReference type="EMBL" id="MU003501">
    <property type="protein sequence ID" value="KAF2472864.1"/>
    <property type="molecule type" value="Genomic_DNA"/>
</dbReference>
<comment type="caution">
    <text evidence="1">The sequence shown here is derived from an EMBL/GenBank/DDBJ whole genome shotgun (WGS) entry which is preliminary data.</text>
</comment>
<reference evidence="1" key="1">
    <citation type="journal article" date="2020" name="Stud. Mycol.">
        <title>101 Dothideomycetes genomes: a test case for predicting lifestyles and emergence of pathogens.</title>
        <authorList>
            <person name="Haridas S."/>
            <person name="Albert R."/>
            <person name="Binder M."/>
            <person name="Bloem J."/>
            <person name="Labutti K."/>
            <person name="Salamov A."/>
            <person name="Andreopoulos B."/>
            <person name="Baker S."/>
            <person name="Barry K."/>
            <person name="Bills G."/>
            <person name="Bluhm B."/>
            <person name="Cannon C."/>
            <person name="Castanera R."/>
            <person name="Culley D."/>
            <person name="Daum C."/>
            <person name="Ezra D."/>
            <person name="Gonzalez J."/>
            <person name="Henrissat B."/>
            <person name="Kuo A."/>
            <person name="Liang C."/>
            <person name="Lipzen A."/>
            <person name="Lutzoni F."/>
            <person name="Magnuson J."/>
            <person name="Mondo S."/>
            <person name="Nolan M."/>
            <person name="Ohm R."/>
            <person name="Pangilinan J."/>
            <person name="Park H.-J."/>
            <person name="Ramirez L."/>
            <person name="Alfaro M."/>
            <person name="Sun H."/>
            <person name="Tritt A."/>
            <person name="Yoshinaga Y."/>
            <person name="Zwiers L.-H."/>
            <person name="Turgeon B."/>
            <person name="Goodwin S."/>
            <person name="Spatafora J."/>
            <person name="Crous P."/>
            <person name="Grigoriev I."/>
        </authorList>
    </citation>
    <scope>NUCLEOTIDE SEQUENCE</scope>
    <source>
        <strain evidence="1">ATCC 200398</strain>
    </source>
</reference>
<accession>A0ACB6R0M7</accession>
<evidence type="ECO:0000313" key="1">
    <source>
        <dbReference type="EMBL" id="KAF2472864.1"/>
    </source>
</evidence>
<protein>
    <submittedName>
        <fullName evidence="1">Uncharacterized protein</fullName>
    </submittedName>
</protein>
<gene>
    <name evidence="1" type="ORF">BDR25DRAFT_353180</name>
</gene>
<sequence>MCNPRTSSYCEMSLYLGSNSPSAAIQRLWQGIGKWVIQCQDKSGWKVGEGGICNPLFPVEVEVGNYRDNWNGLSVTGPTRLGGEATLPEAGSGGDEGFVSAMNVAHFDRKTLCTVRQAGSREVRLLEWQSIVEKKERRKRFQIVYVPQSLKVGTFTQWFQSRGFGTREPRPGQWRKGFGSFLATPAILNMLVIFEP</sequence>
<keyword evidence="2" id="KW-1185">Reference proteome</keyword>
<dbReference type="Proteomes" id="UP000799755">
    <property type="component" value="Unassembled WGS sequence"/>
</dbReference>
<evidence type="ECO:0000313" key="2">
    <source>
        <dbReference type="Proteomes" id="UP000799755"/>
    </source>
</evidence>